<dbReference type="SMART" id="SM00530">
    <property type="entry name" value="HTH_XRE"/>
    <property type="match status" value="1"/>
</dbReference>
<organism evidence="2 3">
    <name type="scientific">Treponema primitia (strain ATCC BAA-887 / DSM 12427 / ZAS-2)</name>
    <dbReference type="NCBI Taxonomy" id="545694"/>
    <lineage>
        <taxon>Bacteria</taxon>
        <taxon>Pseudomonadati</taxon>
        <taxon>Spirochaetota</taxon>
        <taxon>Spirochaetia</taxon>
        <taxon>Spirochaetales</taxon>
        <taxon>Treponemataceae</taxon>
        <taxon>Treponema</taxon>
    </lineage>
</organism>
<dbReference type="Proteomes" id="UP000009223">
    <property type="component" value="Chromosome"/>
</dbReference>
<dbReference type="Gene3D" id="1.10.260.40">
    <property type="entry name" value="lambda repressor-like DNA-binding domains"/>
    <property type="match status" value="1"/>
</dbReference>
<evidence type="ECO:0000259" key="1">
    <source>
        <dbReference type="PROSITE" id="PS50943"/>
    </source>
</evidence>
<dbReference type="AlphaFoldDB" id="F5YRG6"/>
<dbReference type="SUPFAM" id="SSF47413">
    <property type="entry name" value="lambda repressor-like DNA-binding domains"/>
    <property type="match status" value="1"/>
</dbReference>
<dbReference type="STRING" id="545694.TREPR_1263"/>
<dbReference type="HOGENOM" id="CLU_153788_1_3_12"/>
<accession>F5YRG6</accession>
<dbReference type="Pfam" id="PF13560">
    <property type="entry name" value="HTH_31"/>
    <property type="match status" value="1"/>
</dbReference>
<dbReference type="InterPro" id="IPR010982">
    <property type="entry name" value="Lambda_DNA-bd_dom_sf"/>
</dbReference>
<dbReference type="GO" id="GO:0003677">
    <property type="term" value="F:DNA binding"/>
    <property type="evidence" value="ECO:0007669"/>
    <property type="project" value="InterPro"/>
</dbReference>
<sequence length="115" mass="12760">MSIIMNIMKKSRTALLPTQQRTMAALSENLRLARLRRDLSAAQVSERAGISRTTLYKMETGDPGVAIGAYLRVLYVLNLEGDLLKLAGDDPFGRTLQDAKLASRVRERASKLRKG</sequence>
<proteinExistence type="predicted"/>
<feature type="domain" description="HTH cro/C1-type" evidence="1">
    <location>
        <begin position="30"/>
        <end position="61"/>
    </location>
</feature>
<reference evidence="3" key="1">
    <citation type="submission" date="2009-12" db="EMBL/GenBank/DDBJ databases">
        <title>Complete sequence of Treponema primitia strain ZAS-2.</title>
        <authorList>
            <person name="Tetu S.G."/>
            <person name="Matson E."/>
            <person name="Ren Q."/>
            <person name="Seshadri R."/>
            <person name="Elbourne L."/>
            <person name="Hassan K.A."/>
            <person name="Durkin A."/>
            <person name="Radune D."/>
            <person name="Mohamoud Y."/>
            <person name="Shay R."/>
            <person name="Jin S."/>
            <person name="Zhang X."/>
            <person name="Lucey K."/>
            <person name="Ballor N.R."/>
            <person name="Ottesen E."/>
            <person name="Rosenthal R."/>
            <person name="Allen A."/>
            <person name="Leadbetter J.R."/>
            <person name="Paulsen I.T."/>
        </authorList>
    </citation>
    <scope>NUCLEOTIDE SEQUENCE [LARGE SCALE GENOMIC DNA]</scope>
    <source>
        <strain evidence="3">ATCC BAA-887 / DSM 12427 / ZAS-2</strain>
    </source>
</reference>
<reference evidence="2 3" key="2">
    <citation type="journal article" date="2011" name="ISME J.">
        <title>RNA-seq reveals cooperative metabolic interactions between two termite-gut spirochete species in co-culture.</title>
        <authorList>
            <person name="Rosenthal A.Z."/>
            <person name="Matson E.G."/>
            <person name="Eldar A."/>
            <person name="Leadbetter J.R."/>
        </authorList>
    </citation>
    <scope>NUCLEOTIDE SEQUENCE [LARGE SCALE GENOMIC DNA]</scope>
    <source>
        <strain evidence="3">ATCC BAA-887 / DSM 12427 / ZAS-2</strain>
    </source>
</reference>
<dbReference type="PROSITE" id="PS50943">
    <property type="entry name" value="HTH_CROC1"/>
    <property type="match status" value="1"/>
</dbReference>
<dbReference type="eggNOG" id="COG1396">
    <property type="taxonomic scope" value="Bacteria"/>
</dbReference>
<gene>
    <name evidence="2" type="ordered locus">TREPR_1263</name>
</gene>
<keyword evidence="3" id="KW-1185">Reference proteome</keyword>
<dbReference type="EMBL" id="CP001843">
    <property type="protein sequence ID" value="AEF85651.1"/>
    <property type="molecule type" value="Genomic_DNA"/>
</dbReference>
<dbReference type="KEGG" id="tpi:TREPR_1263"/>
<dbReference type="InterPro" id="IPR001387">
    <property type="entry name" value="Cro/C1-type_HTH"/>
</dbReference>
<name>F5YRG6_TREPZ</name>
<protein>
    <submittedName>
        <fullName evidence="2">Transcriptional regulator, XRE family</fullName>
    </submittedName>
</protein>
<evidence type="ECO:0000313" key="2">
    <source>
        <dbReference type="EMBL" id="AEF85651.1"/>
    </source>
</evidence>
<evidence type="ECO:0000313" key="3">
    <source>
        <dbReference type="Proteomes" id="UP000009223"/>
    </source>
</evidence>